<dbReference type="Proteomes" id="UP000054538">
    <property type="component" value="Unassembled WGS sequence"/>
</dbReference>
<dbReference type="InterPro" id="IPR011047">
    <property type="entry name" value="Quinoprotein_ADH-like_sf"/>
</dbReference>
<evidence type="ECO:0000313" key="1">
    <source>
        <dbReference type="EMBL" id="KIK93814.1"/>
    </source>
</evidence>
<dbReference type="EMBL" id="KN825152">
    <property type="protein sequence ID" value="KIK93814.1"/>
    <property type="molecule type" value="Genomic_DNA"/>
</dbReference>
<dbReference type="HOGENOM" id="CLU_1337895_0_0_1"/>
<gene>
    <name evidence="1" type="ORF">PAXRUDRAFT_492103</name>
</gene>
<dbReference type="InParanoid" id="A0A0D0E133"/>
<dbReference type="OrthoDB" id="2682234at2759"/>
<proteinExistence type="predicted"/>
<dbReference type="SUPFAM" id="SSF50998">
    <property type="entry name" value="Quinoprotein alcohol dehydrogenase-like"/>
    <property type="match status" value="1"/>
</dbReference>
<keyword evidence="2" id="KW-1185">Reference proteome</keyword>
<sequence length="205" mass="22300">MECRDRRADQSPRFGGVRLVLTADFPFSPDGKRVAFGSYNHMIHVVVCDDGTLTLAPILCRDKVRVVQYSANGAKLVAAARTLCIFDADSGNPIFTDRGGMEDWLALVWTGDGSQPIAAKRATVVIHDVASGERVRTWDAAAYCYWPISPHINSLALSPNGKYLAIQMAISETKLVTIADVATGQSVASFRHEKSARQPTLRGAH</sequence>
<dbReference type="InterPro" id="IPR015943">
    <property type="entry name" value="WD40/YVTN_repeat-like_dom_sf"/>
</dbReference>
<evidence type="ECO:0000313" key="2">
    <source>
        <dbReference type="Proteomes" id="UP000054538"/>
    </source>
</evidence>
<reference evidence="2" key="2">
    <citation type="submission" date="2015-01" db="EMBL/GenBank/DDBJ databases">
        <title>Evolutionary Origins and Diversification of the Mycorrhizal Mutualists.</title>
        <authorList>
            <consortium name="DOE Joint Genome Institute"/>
            <consortium name="Mycorrhizal Genomics Consortium"/>
            <person name="Kohler A."/>
            <person name="Kuo A."/>
            <person name="Nagy L.G."/>
            <person name="Floudas D."/>
            <person name="Copeland A."/>
            <person name="Barry K.W."/>
            <person name="Cichocki N."/>
            <person name="Veneault-Fourrey C."/>
            <person name="LaButti K."/>
            <person name="Lindquist E.A."/>
            <person name="Lipzen A."/>
            <person name="Lundell T."/>
            <person name="Morin E."/>
            <person name="Murat C."/>
            <person name="Riley R."/>
            <person name="Ohm R."/>
            <person name="Sun H."/>
            <person name="Tunlid A."/>
            <person name="Henrissat B."/>
            <person name="Grigoriev I.V."/>
            <person name="Hibbett D.S."/>
            <person name="Martin F."/>
        </authorList>
    </citation>
    <scope>NUCLEOTIDE SEQUENCE [LARGE SCALE GENOMIC DNA]</scope>
    <source>
        <strain evidence="2">Ve08.2h10</strain>
    </source>
</reference>
<dbReference type="Gene3D" id="2.130.10.10">
    <property type="entry name" value="YVTN repeat-like/Quinoprotein amine dehydrogenase"/>
    <property type="match status" value="1"/>
</dbReference>
<dbReference type="AlphaFoldDB" id="A0A0D0E133"/>
<accession>A0A0D0E133</accession>
<organism evidence="1 2">
    <name type="scientific">Paxillus rubicundulus Ve08.2h10</name>
    <dbReference type="NCBI Taxonomy" id="930991"/>
    <lineage>
        <taxon>Eukaryota</taxon>
        <taxon>Fungi</taxon>
        <taxon>Dikarya</taxon>
        <taxon>Basidiomycota</taxon>
        <taxon>Agaricomycotina</taxon>
        <taxon>Agaricomycetes</taxon>
        <taxon>Agaricomycetidae</taxon>
        <taxon>Boletales</taxon>
        <taxon>Paxilineae</taxon>
        <taxon>Paxillaceae</taxon>
        <taxon>Paxillus</taxon>
    </lineage>
</organism>
<protein>
    <submittedName>
        <fullName evidence="1">Uncharacterized protein</fullName>
    </submittedName>
</protein>
<dbReference type="STRING" id="930991.A0A0D0E133"/>
<name>A0A0D0E133_9AGAM</name>
<reference evidence="1 2" key="1">
    <citation type="submission" date="2014-04" db="EMBL/GenBank/DDBJ databases">
        <authorList>
            <consortium name="DOE Joint Genome Institute"/>
            <person name="Kuo A."/>
            <person name="Kohler A."/>
            <person name="Jargeat P."/>
            <person name="Nagy L.G."/>
            <person name="Floudas D."/>
            <person name="Copeland A."/>
            <person name="Barry K.W."/>
            <person name="Cichocki N."/>
            <person name="Veneault-Fourrey C."/>
            <person name="LaButti K."/>
            <person name="Lindquist E.A."/>
            <person name="Lipzen A."/>
            <person name="Lundell T."/>
            <person name="Morin E."/>
            <person name="Murat C."/>
            <person name="Sun H."/>
            <person name="Tunlid A."/>
            <person name="Henrissat B."/>
            <person name="Grigoriev I.V."/>
            <person name="Hibbett D.S."/>
            <person name="Martin F."/>
            <person name="Nordberg H.P."/>
            <person name="Cantor M.N."/>
            <person name="Hua S.X."/>
        </authorList>
    </citation>
    <scope>NUCLEOTIDE SEQUENCE [LARGE SCALE GENOMIC DNA]</scope>
    <source>
        <strain evidence="1 2">Ve08.2h10</strain>
    </source>
</reference>